<dbReference type="Proteomes" id="UP000317093">
    <property type="component" value="Chromosome"/>
</dbReference>
<dbReference type="InterPro" id="IPR011990">
    <property type="entry name" value="TPR-like_helical_dom_sf"/>
</dbReference>
<evidence type="ECO:0000256" key="1">
    <source>
        <dbReference type="SAM" id="Coils"/>
    </source>
</evidence>
<feature type="coiled-coil region" evidence="1">
    <location>
        <begin position="212"/>
        <end position="262"/>
    </location>
</feature>
<feature type="signal peptide" evidence="3">
    <location>
        <begin position="1"/>
        <end position="26"/>
    </location>
</feature>
<evidence type="ECO:0000256" key="3">
    <source>
        <dbReference type="SAM" id="SignalP"/>
    </source>
</evidence>
<feature type="chain" id="PRO_5022243796" description="Tetratricopeptide repeat protein" evidence="3">
    <location>
        <begin position="27"/>
        <end position="453"/>
    </location>
</feature>
<evidence type="ECO:0008006" key="6">
    <source>
        <dbReference type="Google" id="ProtNLM"/>
    </source>
</evidence>
<evidence type="ECO:0000256" key="2">
    <source>
        <dbReference type="SAM" id="MobiDB-lite"/>
    </source>
</evidence>
<dbReference type="EMBL" id="CP036279">
    <property type="protein sequence ID" value="QDU59400.1"/>
    <property type="molecule type" value="Genomic_DNA"/>
</dbReference>
<keyword evidence="5" id="KW-1185">Reference proteome</keyword>
<keyword evidence="1" id="KW-0175">Coiled coil</keyword>
<protein>
    <recommendedName>
        <fullName evidence="6">Tetratricopeptide repeat protein</fullName>
    </recommendedName>
</protein>
<keyword evidence="3" id="KW-0732">Signal</keyword>
<dbReference type="KEGG" id="knv:Pan216_02280"/>
<feature type="region of interest" description="Disordered" evidence="2">
    <location>
        <begin position="378"/>
        <end position="401"/>
    </location>
</feature>
<dbReference type="RefSeq" id="WP_145253615.1">
    <property type="nucleotide sequence ID" value="NZ_CP036279.1"/>
</dbReference>
<accession>A0A518AXJ2</accession>
<evidence type="ECO:0000313" key="4">
    <source>
        <dbReference type="EMBL" id="QDU59400.1"/>
    </source>
</evidence>
<reference evidence="4 5" key="1">
    <citation type="submission" date="2019-02" db="EMBL/GenBank/DDBJ databases">
        <title>Deep-cultivation of Planctomycetes and their phenomic and genomic characterization uncovers novel biology.</title>
        <authorList>
            <person name="Wiegand S."/>
            <person name="Jogler M."/>
            <person name="Boedeker C."/>
            <person name="Pinto D."/>
            <person name="Vollmers J."/>
            <person name="Rivas-Marin E."/>
            <person name="Kohn T."/>
            <person name="Peeters S.H."/>
            <person name="Heuer A."/>
            <person name="Rast P."/>
            <person name="Oberbeckmann S."/>
            <person name="Bunk B."/>
            <person name="Jeske O."/>
            <person name="Meyerdierks A."/>
            <person name="Storesund J.E."/>
            <person name="Kallscheuer N."/>
            <person name="Luecker S."/>
            <person name="Lage O.M."/>
            <person name="Pohl T."/>
            <person name="Merkel B.J."/>
            <person name="Hornburger P."/>
            <person name="Mueller R.-W."/>
            <person name="Bruemmer F."/>
            <person name="Labrenz M."/>
            <person name="Spormann A.M."/>
            <person name="Op den Camp H."/>
            <person name="Overmann J."/>
            <person name="Amann R."/>
            <person name="Jetten M.S.M."/>
            <person name="Mascher T."/>
            <person name="Medema M.H."/>
            <person name="Devos D.P."/>
            <person name="Kaster A.-K."/>
            <person name="Ovreas L."/>
            <person name="Rohde M."/>
            <person name="Galperin M.Y."/>
            <person name="Jogler C."/>
        </authorList>
    </citation>
    <scope>NUCLEOTIDE SEQUENCE [LARGE SCALE GENOMIC DNA]</scope>
    <source>
        <strain evidence="4 5">Pan216</strain>
    </source>
</reference>
<proteinExistence type="predicted"/>
<sequence length="453" mass="50575" precursor="true">MNRPTSSLKPSFLMMVMIATASPVFAADPAPVDPHRARASDRGVRDLFEATWEAPPERLKQLGRASLSRAARDGADMALLNYTYGVVLMKHNDVDAALSTFRRASRAASEPFLKRQALLNQAMAMFLVGQGAGALRTLEEIAKEGNPDLRTVDLIASVATFYQVNPSSSVRIGPLRQLEKDYFATLPAELQTRYRQRVKETQDYIGQIPALREKMLAEVTKLEEEMGKVAEQGRAAEVERVRQQQEIDAATLQVRLERQQLEAMLLSYDRLIQKAIELGDTTLAKQLTRQKADAIARADLSLSIHRTKQQQAVAARAIIDENLGLLTRKHRALQQQTQSERRRIDDQLSRPPVPFVPEYEKKALLEYAASLAALPAPANPMPTIPTKNEPAEASPDDEGRARSFLSMARTLEKRGRLEPAAERYQRIVDDFPKTKAATEAADRLKDLRRTTGS</sequence>
<dbReference type="Gene3D" id="1.25.40.10">
    <property type="entry name" value="Tetratricopeptide repeat domain"/>
    <property type="match status" value="1"/>
</dbReference>
<dbReference type="SUPFAM" id="SSF48452">
    <property type="entry name" value="TPR-like"/>
    <property type="match status" value="1"/>
</dbReference>
<name>A0A518AXJ2_9BACT</name>
<dbReference type="Pfam" id="PF13174">
    <property type="entry name" value="TPR_6"/>
    <property type="match status" value="1"/>
</dbReference>
<evidence type="ECO:0000313" key="5">
    <source>
        <dbReference type="Proteomes" id="UP000317093"/>
    </source>
</evidence>
<organism evidence="4 5">
    <name type="scientific">Kolteria novifilia</name>
    <dbReference type="NCBI Taxonomy" id="2527975"/>
    <lineage>
        <taxon>Bacteria</taxon>
        <taxon>Pseudomonadati</taxon>
        <taxon>Planctomycetota</taxon>
        <taxon>Planctomycetia</taxon>
        <taxon>Kolteriales</taxon>
        <taxon>Kolteriaceae</taxon>
        <taxon>Kolteria</taxon>
    </lineage>
</organism>
<dbReference type="AlphaFoldDB" id="A0A518AXJ2"/>
<gene>
    <name evidence="4" type="ORF">Pan216_02280</name>
</gene>
<dbReference type="InterPro" id="IPR019734">
    <property type="entry name" value="TPR_rpt"/>
</dbReference>